<dbReference type="PRINTS" id="PR00080">
    <property type="entry name" value="SDRFAMILY"/>
</dbReference>
<dbReference type="InterPro" id="IPR020904">
    <property type="entry name" value="Sc_DH/Rdtase_CS"/>
</dbReference>
<sequence>MLNANRCNLTSLEGKVAIITGASAGIGKAIAASLAQQNTSIVMVGRNPQRLQEVTESLTAAYPACPIVGYPLDVAKDEDMTAMADKTLAHFGKIDILVASAGILRPSKQPNITPIWQMNTEAWDEVININLRGTFLSNRAVLPSMLQQRSGQIINIASKSALKGRAFDSAYCASKFGVIGLSQSLAEEVGPKGIRVQTVLPGAFESSIWSQNRSIPHPQGLPPVERVADLVLYLLTLPQDTICPQMIVEPVRAKRPSWLKQRD</sequence>
<dbReference type="GO" id="GO:0016616">
    <property type="term" value="F:oxidoreductase activity, acting on the CH-OH group of donors, NAD or NADP as acceptor"/>
    <property type="evidence" value="ECO:0007669"/>
    <property type="project" value="TreeGrafter"/>
</dbReference>
<dbReference type="CDD" id="cd05233">
    <property type="entry name" value="SDR_c"/>
    <property type="match status" value="1"/>
</dbReference>
<gene>
    <name evidence="4" type="ORF">KA717_26035</name>
</gene>
<evidence type="ECO:0000313" key="4">
    <source>
        <dbReference type="EMBL" id="UXE59308.1"/>
    </source>
</evidence>
<dbReference type="Pfam" id="PF00106">
    <property type="entry name" value="adh_short"/>
    <property type="match status" value="1"/>
</dbReference>
<dbReference type="Gene3D" id="3.40.50.720">
    <property type="entry name" value="NAD(P)-binding Rossmann-like Domain"/>
    <property type="match status" value="1"/>
</dbReference>
<evidence type="ECO:0000256" key="2">
    <source>
        <dbReference type="ARBA" id="ARBA00023002"/>
    </source>
</evidence>
<dbReference type="PRINTS" id="PR00081">
    <property type="entry name" value="GDHRDH"/>
</dbReference>
<evidence type="ECO:0000256" key="1">
    <source>
        <dbReference type="ARBA" id="ARBA00006484"/>
    </source>
</evidence>
<organism evidence="4">
    <name type="scientific">Woronichinia naegeliana WA131</name>
    <dbReference type="NCBI Taxonomy" id="2824559"/>
    <lineage>
        <taxon>Bacteria</taxon>
        <taxon>Bacillati</taxon>
        <taxon>Cyanobacteriota</taxon>
        <taxon>Cyanophyceae</taxon>
        <taxon>Synechococcales</taxon>
        <taxon>Coelosphaeriaceae</taxon>
        <taxon>Woronichinia</taxon>
    </lineage>
</organism>
<name>A0A977PUP5_9CYAN</name>
<dbReference type="PROSITE" id="PS00061">
    <property type="entry name" value="ADH_SHORT"/>
    <property type="match status" value="1"/>
</dbReference>
<dbReference type="InterPro" id="IPR002347">
    <property type="entry name" value="SDR_fam"/>
</dbReference>
<dbReference type="Proteomes" id="UP001065613">
    <property type="component" value="Chromosome"/>
</dbReference>
<dbReference type="AlphaFoldDB" id="A0A977PUP5"/>
<dbReference type="KEGG" id="wna:KA717_26035"/>
<comment type="similarity">
    <text evidence="1 3">Belongs to the short-chain dehydrogenases/reductases (SDR) family.</text>
</comment>
<dbReference type="SUPFAM" id="SSF51735">
    <property type="entry name" value="NAD(P)-binding Rossmann-fold domains"/>
    <property type="match status" value="1"/>
</dbReference>
<dbReference type="EMBL" id="CP073041">
    <property type="protein sequence ID" value="UXE59308.1"/>
    <property type="molecule type" value="Genomic_DNA"/>
</dbReference>
<evidence type="ECO:0000256" key="3">
    <source>
        <dbReference type="RuleBase" id="RU000363"/>
    </source>
</evidence>
<dbReference type="PANTHER" id="PTHR42760">
    <property type="entry name" value="SHORT-CHAIN DEHYDROGENASES/REDUCTASES FAMILY MEMBER"/>
    <property type="match status" value="1"/>
</dbReference>
<protein>
    <submittedName>
        <fullName evidence="4">SDR family oxidoreductase</fullName>
    </submittedName>
</protein>
<dbReference type="FunFam" id="3.40.50.720:FF:000084">
    <property type="entry name" value="Short-chain dehydrogenase reductase"/>
    <property type="match status" value="1"/>
</dbReference>
<reference evidence="4" key="1">
    <citation type="submission" date="2021-04" db="EMBL/GenBank/DDBJ databases">
        <title>Genome sequence of Woronichinia naegeliana from Washington state freshwater lake bloom.</title>
        <authorList>
            <person name="Dreher T.W."/>
        </authorList>
    </citation>
    <scope>NUCLEOTIDE SEQUENCE</scope>
    <source>
        <strain evidence="4">WA131</strain>
    </source>
</reference>
<accession>A0A977PUP5</accession>
<dbReference type="InterPro" id="IPR036291">
    <property type="entry name" value="NAD(P)-bd_dom_sf"/>
</dbReference>
<keyword evidence="2" id="KW-0560">Oxidoreductase</keyword>
<dbReference type="PANTHER" id="PTHR42760:SF37">
    <property type="entry name" value="CLAVALDEHYDE DEHYDROGENASE"/>
    <property type="match status" value="1"/>
</dbReference>
<proteinExistence type="inferred from homology"/>